<reference evidence="1 2" key="1">
    <citation type="submission" date="2020-08" db="EMBL/GenBank/DDBJ databases">
        <title>Genomic Encyclopedia of Type Strains, Phase IV (KMG-V): Genome sequencing to study the core and pangenomes of soil and plant-associated prokaryotes.</title>
        <authorList>
            <person name="Whitman W."/>
        </authorList>
    </citation>
    <scope>NUCLEOTIDE SEQUENCE [LARGE SCALE GENOMIC DNA]</scope>
    <source>
        <strain evidence="1 2">X5P3</strain>
    </source>
</reference>
<dbReference type="EMBL" id="JACHIO010000004">
    <property type="protein sequence ID" value="MBB5062734.1"/>
    <property type="molecule type" value="Genomic_DNA"/>
</dbReference>
<gene>
    <name evidence="1" type="ORF">HDF15_001071</name>
</gene>
<dbReference type="AlphaFoldDB" id="A0A7W8E8N8"/>
<proteinExistence type="predicted"/>
<evidence type="ECO:0000313" key="1">
    <source>
        <dbReference type="EMBL" id="MBB5062734.1"/>
    </source>
</evidence>
<accession>A0A7W8E8N8</accession>
<dbReference type="Proteomes" id="UP000584867">
    <property type="component" value="Unassembled WGS sequence"/>
</dbReference>
<sequence length="61" mass="6635">MSRAFSPQIFGGMYSWGFAPGWDETGLWPFTTVLAETTYFPVTATFTGNDRGGKHAALSQA</sequence>
<organism evidence="1 2">
    <name type="scientific">Granulicella mallensis</name>
    <dbReference type="NCBI Taxonomy" id="940614"/>
    <lineage>
        <taxon>Bacteria</taxon>
        <taxon>Pseudomonadati</taxon>
        <taxon>Acidobacteriota</taxon>
        <taxon>Terriglobia</taxon>
        <taxon>Terriglobales</taxon>
        <taxon>Acidobacteriaceae</taxon>
        <taxon>Granulicella</taxon>
    </lineage>
</organism>
<evidence type="ECO:0000313" key="2">
    <source>
        <dbReference type="Proteomes" id="UP000584867"/>
    </source>
</evidence>
<protein>
    <submittedName>
        <fullName evidence="1">Uncharacterized protein</fullName>
    </submittedName>
</protein>
<name>A0A7W8E8N8_9BACT</name>
<comment type="caution">
    <text evidence="1">The sequence shown here is derived from an EMBL/GenBank/DDBJ whole genome shotgun (WGS) entry which is preliminary data.</text>
</comment>